<dbReference type="EMBL" id="WSEL01000003">
    <property type="protein sequence ID" value="MVQ28075.1"/>
    <property type="molecule type" value="Genomic_DNA"/>
</dbReference>
<dbReference type="GO" id="GO:0005886">
    <property type="term" value="C:plasma membrane"/>
    <property type="evidence" value="ECO:0007669"/>
    <property type="project" value="TreeGrafter"/>
</dbReference>
<feature type="transmembrane region" description="Helical" evidence="1">
    <location>
        <begin position="360"/>
        <end position="380"/>
    </location>
</feature>
<feature type="transmembrane region" description="Helical" evidence="1">
    <location>
        <begin position="431"/>
        <end position="452"/>
    </location>
</feature>
<feature type="transmembrane region" description="Helical" evidence="1">
    <location>
        <begin position="1014"/>
        <end position="1037"/>
    </location>
</feature>
<keyword evidence="1" id="KW-0812">Transmembrane</keyword>
<dbReference type="GO" id="GO:0042910">
    <property type="term" value="F:xenobiotic transmembrane transporter activity"/>
    <property type="evidence" value="ECO:0007669"/>
    <property type="project" value="TreeGrafter"/>
</dbReference>
<dbReference type="Gene3D" id="3.30.70.1440">
    <property type="entry name" value="Multidrug efflux transporter AcrB pore domain"/>
    <property type="match status" value="1"/>
</dbReference>
<dbReference type="InterPro" id="IPR001036">
    <property type="entry name" value="Acrflvin-R"/>
</dbReference>
<dbReference type="RefSeq" id="WP_157396220.1">
    <property type="nucleotide sequence ID" value="NZ_WSEL01000003.1"/>
</dbReference>
<reference evidence="2 3" key="1">
    <citation type="submission" date="2019-12" db="EMBL/GenBank/DDBJ databases">
        <authorList>
            <person name="Huq M.A."/>
        </authorList>
    </citation>
    <scope>NUCLEOTIDE SEQUENCE [LARGE SCALE GENOMIC DNA]</scope>
    <source>
        <strain evidence="2 3">MAH-25</strain>
    </source>
</reference>
<dbReference type="SUPFAM" id="SSF82714">
    <property type="entry name" value="Multidrug efflux transporter AcrB TolC docking domain, DN and DC subdomains"/>
    <property type="match status" value="2"/>
</dbReference>
<dbReference type="PANTHER" id="PTHR32063">
    <property type="match status" value="1"/>
</dbReference>
<sequence>MSLVSTALRRPYTFLVMALLIVLATPLALRSMATDIFPEINIPVVSIIWNYNGLPAQEMGQRIAASSERGLTTTVSDIDHIESTSLPSISVIKVFFQPNANIQSAIAQTVAAVQTQVRQLPPGITPPLVIKYSASSIPVVQLALSSGTLPEQSVFDAAVNILRPRLVTIPGVAIPFPYGGKVKVISVDLDIQALQARNLAPADVVNAVNTQNLILPSGTAKLGDTEFTVGMNGSPDAIAGLSELPVRTAAGATTYLRDVATVRDGFQPQTNIVRQDGQRGVLLSVLKNGGASTLDIVKNLKAMLPIAGQQLPADVKVTPLFDQSIFVTAAIEGVVAEALIAALLTAAMVLLFLGNWRSTLIIAVTIPLSILASILALFALGETLNIMTLGGLALSVGILVDQAIVTIENIERHLHEGKPLLESIEVGAGEIGVPAFVSTLCICIVFVPMFFLTGVARFLFVPLAEAVVFAMLASYFLSRTLVPTLVMLLMKQHGQDQGAPGPLRRIYLGFDRQFERLRGAYAVLLAGLLARKGRFGSVFLLFCVVSCGLVPFLGRDFFPSVDAGQIRLHMRTPTGTRIEETARIADQVENAIRQLMPESELETILDNLGIPNSGINLSYSNAGTIGTLDGEILLSLKKGHRPTEHWVSELRRELPRRFPGVEFFFQPADIVTQILNFGLPAAIDVQFTGSDLAGNAQLAAELTKAIRKIPGAVDAHVHQRLDGPMLSLQMDRTRLQQLGLSATNVGQNVLIALSGSSQTAPAFWLDPRNGVVYNIVVQSPQYTVDSIDSLLNIPVGAPGGTGTPQLLGNLVSAQPARQLPIVSRYNIAPAVDVFVSVQGTDLGSVATQVRQLVDEVRPKLKRGNQVELRGQVQTMQNSFVGLGVGLAGAIVLVYLLVVVNFQSWIDAAIIIAALPAALAGIAWMLFITGTTLSVPALTGAIMTMGVATANSILVVSFARQQREAGMGPLASAQAAGATRIRPVLMTALAMIIGMIPMALGLGEGGEQNAPLGRAVIGGLLFATVSTLLFVPVLYAGVHERLARRAARRVPPPTALPQEG</sequence>
<comment type="caution">
    <text evidence="2">The sequence shown here is derived from an EMBL/GenBank/DDBJ whole genome shotgun (WGS) entry which is preliminary data.</text>
</comment>
<feature type="transmembrane region" description="Helical" evidence="1">
    <location>
        <begin position="386"/>
        <end position="410"/>
    </location>
</feature>
<feature type="transmembrane region" description="Helical" evidence="1">
    <location>
        <begin position="932"/>
        <end position="958"/>
    </location>
</feature>
<evidence type="ECO:0000256" key="1">
    <source>
        <dbReference type="SAM" id="Phobius"/>
    </source>
</evidence>
<proteinExistence type="predicted"/>
<keyword evidence="1" id="KW-1133">Transmembrane helix</keyword>
<dbReference type="Proteomes" id="UP000469385">
    <property type="component" value="Unassembled WGS sequence"/>
</dbReference>
<name>A0A6N8IND8_9BURK</name>
<protein>
    <submittedName>
        <fullName evidence="2">AcrB/AcrD/AcrF family protein</fullName>
    </submittedName>
</protein>
<dbReference type="PRINTS" id="PR00702">
    <property type="entry name" value="ACRIFLAVINRP"/>
</dbReference>
<dbReference type="Gene3D" id="1.20.1640.10">
    <property type="entry name" value="Multidrug efflux transporter AcrB transmembrane domain"/>
    <property type="match status" value="2"/>
</dbReference>
<dbReference type="SUPFAM" id="SSF82866">
    <property type="entry name" value="Multidrug efflux transporter AcrB transmembrane domain"/>
    <property type="match status" value="2"/>
</dbReference>
<feature type="transmembrane region" description="Helical" evidence="1">
    <location>
        <begin position="325"/>
        <end position="353"/>
    </location>
</feature>
<gene>
    <name evidence="2" type="ORF">GON04_01335</name>
</gene>
<evidence type="ECO:0000313" key="3">
    <source>
        <dbReference type="Proteomes" id="UP000469385"/>
    </source>
</evidence>
<feature type="transmembrane region" description="Helical" evidence="1">
    <location>
        <begin position="983"/>
        <end position="1002"/>
    </location>
</feature>
<feature type="transmembrane region" description="Helical" evidence="1">
    <location>
        <begin position="879"/>
        <end position="897"/>
    </location>
</feature>
<dbReference type="Gene3D" id="3.30.70.1320">
    <property type="entry name" value="Multidrug efflux transporter AcrB pore domain like"/>
    <property type="match status" value="1"/>
</dbReference>
<feature type="transmembrane region" description="Helical" evidence="1">
    <location>
        <begin position="458"/>
        <end position="477"/>
    </location>
</feature>
<keyword evidence="1" id="KW-0472">Membrane</keyword>
<dbReference type="InterPro" id="IPR027463">
    <property type="entry name" value="AcrB_DN_DC_subdom"/>
</dbReference>
<dbReference type="Pfam" id="PF00873">
    <property type="entry name" value="ACR_tran"/>
    <property type="match status" value="1"/>
</dbReference>
<dbReference type="Gene3D" id="3.30.70.1430">
    <property type="entry name" value="Multidrug efflux transporter AcrB pore domain"/>
    <property type="match status" value="2"/>
</dbReference>
<dbReference type="PANTHER" id="PTHR32063:SF8">
    <property type="entry name" value="CATION EFFLUX PROTEIN"/>
    <property type="match status" value="1"/>
</dbReference>
<organism evidence="2 3">
    <name type="scientific">Ramlibacter pinisoli</name>
    <dbReference type="NCBI Taxonomy" id="2682844"/>
    <lineage>
        <taxon>Bacteria</taxon>
        <taxon>Pseudomonadati</taxon>
        <taxon>Pseudomonadota</taxon>
        <taxon>Betaproteobacteria</taxon>
        <taxon>Burkholderiales</taxon>
        <taxon>Comamonadaceae</taxon>
        <taxon>Ramlibacter</taxon>
    </lineage>
</organism>
<accession>A0A6N8IND8</accession>
<keyword evidence="3" id="KW-1185">Reference proteome</keyword>
<dbReference type="Gene3D" id="3.30.2090.10">
    <property type="entry name" value="Multidrug efflux transporter AcrB TolC docking domain, DN and DC subdomains"/>
    <property type="match status" value="2"/>
</dbReference>
<feature type="transmembrane region" description="Helical" evidence="1">
    <location>
        <begin position="535"/>
        <end position="554"/>
    </location>
</feature>
<dbReference type="AlphaFoldDB" id="A0A6N8IND8"/>
<evidence type="ECO:0000313" key="2">
    <source>
        <dbReference type="EMBL" id="MVQ28075.1"/>
    </source>
</evidence>
<feature type="transmembrane region" description="Helical" evidence="1">
    <location>
        <begin position="904"/>
        <end position="926"/>
    </location>
</feature>
<dbReference type="SUPFAM" id="SSF82693">
    <property type="entry name" value="Multidrug efflux transporter AcrB pore domain, PN1, PN2, PC1 and PC2 subdomains"/>
    <property type="match status" value="2"/>
</dbReference>